<proteinExistence type="predicted"/>
<evidence type="ECO:0000313" key="4">
    <source>
        <dbReference type="Proteomes" id="UP001224775"/>
    </source>
</evidence>
<feature type="compositionally biased region" description="Polar residues" evidence="2">
    <location>
        <begin position="991"/>
        <end position="1001"/>
    </location>
</feature>
<evidence type="ECO:0000256" key="1">
    <source>
        <dbReference type="SAM" id="Coils"/>
    </source>
</evidence>
<organism evidence="3 4">
    <name type="scientific">Skeletonema marinoi</name>
    <dbReference type="NCBI Taxonomy" id="267567"/>
    <lineage>
        <taxon>Eukaryota</taxon>
        <taxon>Sar</taxon>
        <taxon>Stramenopiles</taxon>
        <taxon>Ochrophyta</taxon>
        <taxon>Bacillariophyta</taxon>
        <taxon>Coscinodiscophyceae</taxon>
        <taxon>Thalassiosirophycidae</taxon>
        <taxon>Thalassiosirales</taxon>
        <taxon>Skeletonemataceae</taxon>
        <taxon>Skeletonema</taxon>
        <taxon>Skeletonema marinoi-dohrnii complex</taxon>
    </lineage>
</organism>
<feature type="coiled-coil region" evidence="1">
    <location>
        <begin position="364"/>
        <end position="457"/>
    </location>
</feature>
<protein>
    <recommendedName>
        <fullName evidence="5">Hook C-terminal domain-containing protein</fullName>
    </recommendedName>
</protein>
<name>A0AAD9DGZ6_9STRA</name>
<evidence type="ECO:0008006" key="5">
    <source>
        <dbReference type="Google" id="ProtNLM"/>
    </source>
</evidence>
<gene>
    <name evidence="3" type="ORF">QTG54_001394</name>
</gene>
<dbReference type="Proteomes" id="UP001224775">
    <property type="component" value="Unassembled WGS sequence"/>
</dbReference>
<reference evidence="3" key="1">
    <citation type="submission" date="2023-06" db="EMBL/GenBank/DDBJ databases">
        <title>Survivors Of The Sea: Transcriptome response of Skeletonema marinoi to long-term dormancy.</title>
        <authorList>
            <person name="Pinder M.I.M."/>
            <person name="Kourtchenko O."/>
            <person name="Robertson E.K."/>
            <person name="Larsson T."/>
            <person name="Maumus F."/>
            <person name="Osuna-Cruz C.M."/>
            <person name="Vancaester E."/>
            <person name="Stenow R."/>
            <person name="Vandepoele K."/>
            <person name="Ploug H."/>
            <person name="Bruchert V."/>
            <person name="Godhe A."/>
            <person name="Topel M."/>
        </authorList>
    </citation>
    <scope>NUCLEOTIDE SEQUENCE</scope>
    <source>
        <strain evidence="3">R05AC</strain>
    </source>
</reference>
<evidence type="ECO:0000256" key="2">
    <source>
        <dbReference type="SAM" id="MobiDB-lite"/>
    </source>
</evidence>
<dbReference type="AlphaFoldDB" id="A0AAD9DGZ6"/>
<feature type="region of interest" description="Disordered" evidence="2">
    <location>
        <begin position="193"/>
        <end position="236"/>
    </location>
</feature>
<comment type="caution">
    <text evidence="3">The sequence shown here is derived from an EMBL/GenBank/DDBJ whole genome shotgun (WGS) entry which is preliminary data.</text>
</comment>
<sequence length="1011" mass="115538">MVGSAGLSQGLAALQFWLLDFPQMSSIITPVNDGSDFYNNLDSLSKLIKVAEEICDCESSSPAPQPTSVLEAWACIHNLLNDCGISSEEFEEEDFDSRECQYIVLSTLLCHALSNNCKNQKLYVGRIMGWDHRPDVQQEIMTIVQENAHQGSSDTESCGETGDYSVLMNASLASTSIDLGYGIDISCQKRDRDEAFGEDDGGDNDTPVEKRHNTSVGDDDDDDDDTKEKEVTKQLFGSDDDQAIITKLKQELKESRQQEADLTVKVDEVQSLHRAEMLQLESKYLQQIRDMEDKYSHETHEQKKELEILRDRDQNITEMKEENLRLRDELDIFQCSKEKFTHTEEQLRKCREKIEAFGDVHDALQREEKAHAVLVDKCLEMENELAQLKPLKRQLEEYRVRATDAEVALAECRDDLRRFKEKSSGLEGANLALQRGVNLQQSEADALQKRLQEEGQRSGEGGSAVGVGMSELNPELMEELKMLRCEYARLKDFEAKREVDSVQRLEESCDDAKRLSERFKEQFLRTKSELEDTQQLLSESIAREKKLQGEVNDWSKKHEELGQEMKEEKLRAHQAALDTEKKYQHEKSTIIEQALSELNALEEKLTATIETERLQHKEKMDQAEAQRVEEETRLSSELVALQEQSSATLRTTKEQAQQRIEELEQSKQAEIERLTKAKEDEIEMLTNKGKAMIRESRAKAKALQKKISEEYEVEIDSLKQEREMMISIQEEYEKGASAKIAKRDQQIKLFDAKLQESTRANEELEESMKKTERSKRELMTDNDRLRRQLGSRFGPGSESEKQLEELMSVCNSLREENRRLKDNNPDCFSSMSSMPEASDVNDSSQNHHTSGISKNAFIQFREEFEERIKALETEKCSLIMRNSAATAETQKAEQRSWELEEEITKIRSELTTAKLALQRNQRRDEFPSGLSASSRKNYEGAEVLHKENSTNSTPSVHHRALPLSNSKNGDFTPKPFQQSSTKKSDQPSLMELTSKSSNTGTDEGAPECKQS</sequence>
<feature type="compositionally biased region" description="Basic and acidic residues" evidence="2">
    <location>
        <begin position="936"/>
        <end position="948"/>
    </location>
</feature>
<feature type="region of interest" description="Disordered" evidence="2">
    <location>
        <begin position="757"/>
        <end position="778"/>
    </location>
</feature>
<feature type="coiled-coil region" evidence="1">
    <location>
        <begin position="882"/>
        <end position="909"/>
    </location>
</feature>
<feature type="region of interest" description="Disordered" evidence="2">
    <location>
        <begin position="916"/>
        <end position="1011"/>
    </location>
</feature>
<accession>A0AAD9DGZ6</accession>
<evidence type="ECO:0000313" key="3">
    <source>
        <dbReference type="EMBL" id="KAK1747431.1"/>
    </source>
</evidence>
<feature type="region of interest" description="Disordered" evidence="2">
    <location>
        <begin position="831"/>
        <end position="850"/>
    </location>
</feature>
<dbReference type="EMBL" id="JATAAI010000002">
    <property type="protein sequence ID" value="KAK1747431.1"/>
    <property type="molecule type" value="Genomic_DNA"/>
</dbReference>
<keyword evidence="4" id="KW-1185">Reference proteome</keyword>
<feature type="compositionally biased region" description="Polar residues" evidence="2">
    <location>
        <begin position="963"/>
        <end position="981"/>
    </location>
</feature>
<keyword evidence="1" id="KW-0175">Coiled coil</keyword>
<feature type="coiled-coil region" evidence="1">
    <location>
        <begin position="502"/>
        <end position="721"/>
    </location>
</feature>